<dbReference type="InterPro" id="IPR001873">
    <property type="entry name" value="ENaC"/>
</dbReference>
<feature type="domain" description="C-type lectin" evidence="15">
    <location>
        <begin position="224"/>
        <end position="328"/>
    </location>
</feature>
<evidence type="ECO:0000256" key="1">
    <source>
        <dbReference type="ARBA" id="ARBA00004141"/>
    </source>
</evidence>
<dbReference type="EMBL" id="JAODUO010000685">
    <property type="protein sequence ID" value="KAK2176086.1"/>
    <property type="molecule type" value="Genomic_DNA"/>
</dbReference>
<evidence type="ECO:0000256" key="3">
    <source>
        <dbReference type="ARBA" id="ARBA00022461"/>
    </source>
</evidence>
<keyword evidence="7 12" id="KW-0406">Ion transport</keyword>
<dbReference type="CDD" id="cd00037">
    <property type="entry name" value="CLECT"/>
    <property type="match status" value="2"/>
</dbReference>
<dbReference type="SMART" id="SM00034">
    <property type="entry name" value="CLECT"/>
    <property type="match status" value="2"/>
</dbReference>
<gene>
    <name evidence="16" type="ORF">NP493_686g01011</name>
</gene>
<dbReference type="PANTHER" id="PTHR11690">
    <property type="entry name" value="AMILORIDE-SENSITIVE SODIUM CHANNEL-RELATED"/>
    <property type="match status" value="1"/>
</dbReference>
<dbReference type="PANTHER" id="PTHR11690:SF248">
    <property type="entry name" value="PICKPOCKET 17, ISOFORM A"/>
    <property type="match status" value="1"/>
</dbReference>
<evidence type="ECO:0000256" key="9">
    <source>
        <dbReference type="ARBA" id="ARBA00023157"/>
    </source>
</evidence>
<evidence type="ECO:0000313" key="17">
    <source>
        <dbReference type="Proteomes" id="UP001209878"/>
    </source>
</evidence>
<evidence type="ECO:0000256" key="13">
    <source>
        <dbReference type="SAM" id="MobiDB-lite"/>
    </source>
</evidence>
<protein>
    <recommendedName>
        <fullName evidence="15">C-type lectin domain-containing protein</fullName>
    </recommendedName>
</protein>
<accession>A0AAD9KRC6</accession>
<feature type="region of interest" description="Disordered" evidence="13">
    <location>
        <begin position="1"/>
        <end position="24"/>
    </location>
</feature>
<keyword evidence="2 12" id="KW-0813">Transport</keyword>
<dbReference type="PROSITE" id="PS50041">
    <property type="entry name" value="C_TYPE_LECTIN_2"/>
    <property type="match status" value="2"/>
</dbReference>
<evidence type="ECO:0000256" key="14">
    <source>
        <dbReference type="SAM" id="Phobius"/>
    </source>
</evidence>
<dbReference type="Gene3D" id="2.60.470.10">
    <property type="entry name" value="Acid-sensing ion channels like domains"/>
    <property type="match status" value="1"/>
</dbReference>
<feature type="domain" description="C-type lectin" evidence="15">
    <location>
        <begin position="353"/>
        <end position="499"/>
    </location>
</feature>
<feature type="transmembrane region" description="Helical" evidence="14">
    <location>
        <begin position="56"/>
        <end position="74"/>
    </location>
</feature>
<keyword evidence="5 14" id="KW-1133">Transmembrane helix</keyword>
<dbReference type="PROSITE" id="PS00615">
    <property type="entry name" value="C_TYPE_LECTIN_1"/>
    <property type="match status" value="1"/>
</dbReference>
<keyword evidence="3 12" id="KW-0894">Sodium channel</keyword>
<dbReference type="Proteomes" id="UP001209878">
    <property type="component" value="Unassembled WGS sequence"/>
</dbReference>
<evidence type="ECO:0000256" key="5">
    <source>
        <dbReference type="ARBA" id="ARBA00022989"/>
    </source>
</evidence>
<keyword evidence="10 12" id="KW-0739">Sodium transport</keyword>
<feature type="region of interest" description="Disordered" evidence="13">
    <location>
        <begin position="125"/>
        <end position="168"/>
    </location>
</feature>
<name>A0AAD9KRC6_RIDPI</name>
<keyword evidence="4 12" id="KW-0812">Transmembrane</keyword>
<dbReference type="Pfam" id="PF00858">
    <property type="entry name" value="ASC"/>
    <property type="match status" value="2"/>
</dbReference>
<evidence type="ECO:0000256" key="8">
    <source>
        <dbReference type="ARBA" id="ARBA00023136"/>
    </source>
</evidence>
<evidence type="ECO:0000256" key="4">
    <source>
        <dbReference type="ARBA" id="ARBA00022692"/>
    </source>
</evidence>
<dbReference type="InterPro" id="IPR018378">
    <property type="entry name" value="C-type_lectin_CS"/>
</dbReference>
<keyword evidence="9" id="KW-1015">Disulfide bond</keyword>
<comment type="subcellular location">
    <subcellularLocation>
        <location evidence="1">Membrane</location>
        <topology evidence="1">Multi-pass membrane protein</topology>
    </subcellularLocation>
</comment>
<dbReference type="Gene3D" id="3.10.100.10">
    <property type="entry name" value="Mannose-Binding Protein A, subunit A"/>
    <property type="match status" value="3"/>
</dbReference>
<keyword evidence="8 14" id="KW-0472">Membrane</keyword>
<keyword evidence="6" id="KW-0915">Sodium</keyword>
<evidence type="ECO:0000313" key="16">
    <source>
        <dbReference type="EMBL" id="KAK2176086.1"/>
    </source>
</evidence>
<organism evidence="16 17">
    <name type="scientific">Ridgeia piscesae</name>
    <name type="common">Tubeworm</name>
    <dbReference type="NCBI Taxonomy" id="27915"/>
    <lineage>
        <taxon>Eukaryota</taxon>
        <taxon>Metazoa</taxon>
        <taxon>Spiralia</taxon>
        <taxon>Lophotrochozoa</taxon>
        <taxon>Annelida</taxon>
        <taxon>Polychaeta</taxon>
        <taxon>Sedentaria</taxon>
        <taxon>Canalipalpata</taxon>
        <taxon>Sabellida</taxon>
        <taxon>Siboglinidae</taxon>
        <taxon>Ridgeia</taxon>
    </lineage>
</organism>
<proteinExistence type="inferred from homology"/>
<dbReference type="InterPro" id="IPR016187">
    <property type="entry name" value="CTDL_fold"/>
</dbReference>
<dbReference type="Gene3D" id="1.10.287.770">
    <property type="entry name" value="YojJ-like"/>
    <property type="match status" value="1"/>
</dbReference>
<dbReference type="GO" id="GO:0005886">
    <property type="term" value="C:plasma membrane"/>
    <property type="evidence" value="ECO:0007669"/>
    <property type="project" value="TreeGrafter"/>
</dbReference>
<evidence type="ECO:0000256" key="2">
    <source>
        <dbReference type="ARBA" id="ARBA00022448"/>
    </source>
</evidence>
<evidence type="ECO:0000256" key="11">
    <source>
        <dbReference type="ARBA" id="ARBA00023303"/>
    </source>
</evidence>
<evidence type="ECO:0000256" key="7">
    <source>
        <dbReference type="ARBA" id="ARBA00023065"/>
    </source>
</evidence>
<dbReference type="PRINTS" id="PR01078">
    <property type="entry name" value="AMINACHANNEL"/>
</dbReference>
<dbReference type="InterPro" id="IPR001304">
    <property type="entry name" value="C-type_lectin-like"/>
</dbReference>
<reference evidence="16" key="1">
    <citation type="journal article" date="2023" name="Mol. Biol. Evol.">
        <title>Third-Generation Sequencing Reveals the Adaptive Role of the Epigenome in Three Deep-Sea Polychaetes.</title>
        <authorList>
            <person name="Perez M."/>
            <person name="Aroh O."/>
            <person name="Sun Y."/>
            <person name="Lan Y."/>
            <person name="Juniper S.K."/>
            <person name="Young C.R."/>
            <person name="Angers B."/>
            <person name="Qian P.Y."/>
        </authorList>
    </citation>
    <scope>NUCLEOTIDE SEQUENCE</scope>
    <source>
        <strain evidence="16">R07B-5</strain>
    </source>
</reference>
<dbReference type="AlphaFoldDB" id="A0AAD9KRC6"/>
<dbReference type="SUPFAM" id="SSF56436">
    <property type="entry name" value="C-type lectin-like"/>
    <property type="match status" value="3"/>
</dbReference>
<evidence type="ECO:0000256" key="12">
    <source>
        <dbReference type="RuleBase" id="RU000679"/>
    </source>
</evidence>
<dbReference type="Pfam" id="PF00059">
    <property type="entry name" value="Lectin_C"/>
    <property type="match status" value="2"/>
</dbReference>
<comment type="similarity">
    <text evidence="12">Belongs to the amiloride-sensitive sodium channel (TC 1.A.6) family.</text>
</comment>
<dbReference type="InterPro" id="IPR016186">
    <property type="entry name" value="C-type_lectin-like/link_sf"/>
</dbReference>
<comment type="caution">
    <text evidence="16">The sequence shown here is derived from an EMBL/GenBank/DDBJ whole genome shotgun (WGS) entry which is preliminary data.</text>
</comment>
<evidence type="ECO:0000256" key="6">
    <source>
        <dbReference type="ARBA" id="ARBA00023053"/>
    </source>
</evidence>
<evidence type="ECO:0000259" key="15">
    <source>
        <dbReference type="PROSITE" id="PS50041"/>
    </source>
</evidence>
<keyword evidence="17" id="KW-1185">Reference proteome</keyword>
<dbReference type="GO" id="GO:0015280">
    <property type="term" value="F:ligand-gated sodium channel activity"/>
    <property type="evidence" value="ECO:0007669"/>
    <property type="project" value="TreeGrafter"/>
</dbReference>
<sequence>MGLKEDQSGYGFLTPSDEAGRGERVGPGSVWRGFTDTTTSHGVPHVRRAYGVVKRCFWGVMTAFCAVILIYHLTSSCILYFSHETAVNVALVTRRQLTFPAVTVCNLNPVKQSAVSQSSALSRLVSEDNRKRKKRDNSALEPLVNESKGARRKRDTAPRPHTTKSSQEDLVPAWYEQMSFEYLPHLGAGCLIVTPVLCHVTKTTLPDVQGMAKCCPAPLYTSETGSLCYWVPDKDNKVKLAAALDLCRKASGQLATLKLRDQFDHVKNIDLLKGNTNTRSSMFSGGSWKWQSETPTTYEVWAGNEGNWNRKCATISRTDSYKWRKEKCPYDKALALCQNCPNLLLEQDGIFICYWVIQKSSRFDQAHNLCKAQSGHMAIVDTSAKVKHIQDNNLLESTGTKKVWISLQRRDGPSRSTWMWADRDKMKYDAWESGYPSVWISFEGADELVWKWSDDPELTYDAWAEGYPKLPFGCAHVSNYGVKHWMNIDCESKQYVLCERRFIVNEFVKTNRILEVVADLPISSKQTMGYSALELILDCEFAGSKCDMSDFATFYDTQHGNCYVFNSNWNKTQPPLVQQRHGTRYGLQMTLNIGQFDYMKDLGGSAGVRVVVHPQARMPFPKDEGVVAAPGQMTLVGIRQFNIVRLPEPYGNCTDTTERNIRRSVFEEVYPVGYSTGACYATCYQRYVIERCGCADSQYPMEGAAFDYKEIKACNSVNAIEDMCRYEVSIDYAYNRLDCACPMPCNLVTPLDAVAIKQQLASEISRYLGNTTDDRKLWNNLLKTINFASDIGGILGLWIGCSIISLFEFLELSMDFVMVAVMRLFCRRRFANSRRGTPLVSPTRHAPLTPGTKWINRVDQVCAISKVIFPEKCETTRPFYVINRQRTLQNHGASPLRGDFAREHTRSTLSTPDF</sequence>
<evidence type="ECO:0000256" key="10">
    <source>
        <dbReference type="ARBA" id="ARBA00023201"/>
    </source>
</evidence>
<keyword evidence="11 12" id="KW-0407">Ion channel</keyword>
<feature type="region of interest" description="Disordered" evidence="13">
    <location>
        <begin position="893"/>
        <end position="914"/>
    </location>
</feature>